<dbReference type="InterPro" id="IPR011335">
    <property type="entry name" value="Restrct_endonuc-II-like"/>
</dbReference>
<dbReference type="SUPFAM" id="SSF52980">
    <property type="entry name" value="Restriction endonuclease-like"/>
    <property type="match status" value="1"/>
</dbReference>
<dbReference type="EMBL" id="JAJMLW010000002">
    <property type="protein sequence ID" value="MCI2242189.1"/>
    <property type="molecule type" value="Genomic_DNA"/>
</dbReference>
<keyword evidence="2" id="KW-1185">Reference proteome</keyword>
<organism evidence="1 2">
    <name type="scientific">Adlercreutzia faecimuris</name>
    <dbReference type="NCBI Taxonomy" id="2897341"/>
    <lineage>
        <taxon>Bacteria</taxon>
        <taxon>Bacillati</taxon>
        <taxon>Actinomycetota</taxon>
        <taxon>Coriobacteriia</taxon>
        <taxon>Eggerthellales</taxon>
        <taxon>Eggerthellaceae</taxon>
        <taxon>Adlercreutzia</taxon>
    </lineage>
</organism>
<keyword evidence="1" id="KW-0540">Nuclease</keyword>
<evidence type="ECO:0000313" key="1">
    <source>
        <dbReference type="EMBL" id="MCI2242189.1"/>
    </source>
</evidence>
<sequence length="289" mass="32286">MSALADDLSLPAPRPLHVLDLDGRRPRSTTAAAFHRWAAPLPMGQLVPLGGDAFSLGPELLLLDMARCVDDLDLLLLCHELCGGYRIDRTCDQGFASRPPLTSVRELRRCAERNAGVAGAKRLRRVLPHVGEGSESPMETATALIVGLPPRWGGLGAPRPEHNHRLDPGRRWRGAAEKGHYRCDLYWPERRVAVEYDGERAHTGAERISADARRRAAIQAMGVTTVTVTRDQLYRPADFRRLEKTLRRVLGLRSRVRCADYPERQRRLRARALGFDPAMGDVSRLIRFG</sequence>
<evidence type="ECO:0000313" key="2">
    <source>
        <dbReference type="Proteomes" id="UP001430755"/>
    </source>
</evidence>
<proteinExistence type="predicted"/>
<gene>
    <name evidence="1" type="ORF">LPT13_07475</name>
</gene>
<name>A0ABS9WH58_9ACTN</name>
<keyword evidence="1" id="KW-0255">Endonuclease</keyword>
<dbReference type="Proteomes" id="UP001430755">
    <property type="component" value="Unassembled WGS sequence"/>
</dbReference>
<dbReference type="RefSeq" id="WP_242165151.1">
    <property type="nucleotide sequence ID" value="NZ_JAJMLW010000002.1"/>
</dbReference>
<dbReference type="Gene3D" id="3.40.960.10">
    <property type="entry name" value="VSR Endonuclease"/>
    <property type="match status" value="1"/>
</dbReference>
<dbReference type="GO" id="GO:0004519">
    <property type="term" value="F:endonuclease activity"/>
    <property type="evidence" value="ECO:0007669"/>
    <property type="project" value="UniProtKB-KW"/>
</dbReference>
<protein>
    <submittedName>
        <fullName evidence="1">Endonuclease domain-containing protein</fullName>
    </submittedName>
</protein>
<reference evidence="1" key="1">
    <citation type="submission" date="2021-11" db="EMBL/GenBank/DDBJ databases">
        <title>A Novel Adlercreutzia Species, isolated from a Allomyrina dichotoma larva feces.</title>
        <authorList>
            <person name="Suh M.K."/>
        </authorList>
    </citation>
    <scope>NUCLEOTIDE SEQUENCE</scope>
    <source>
        <strain evidence="1">JBNU-10</strain>
    </source>
</reference>
<keyword evidence="1" id="KW-0378">Hydrolase</keyword>
<comment type="caution">
    <text evidence="1">The sequence shown here is derived from an EMBL/GenBank/DDBJ whole genome shotgun (WGS) entry which is preliminary data.</text>
</comment>
<accession>A0ABS9WH58</accession>